<dbReference type="InterPro" id="IPR000182">
    <property type="entry name" value="GNAT_dom"/>
</dbReference>
<proteinExistence type="predicted"/>
<dbReference type="RefSeq" id="WP_092123167.1">
    <property type="nucleotide sequence ID" value="NZ_FNTH01000001.1"/>
</dbReference>
<organism evidence="2 3">
    <name type="scientific">Bradyrhizobium erythrophlei</name>
    <dbReference type="NCBI Taxonomy" id="1437360"/>
    <lineage>
        <taxon>Bacteria</taxon>
        <taxon>Pseudomonadati</taxon>
        <taxon>Pseudomonadota</taxon>
        <taxon>Alphaproteobacteria</taxon>
        <taxon>Hyphomicrobiales</taxon>
        <taxon>Nitrobacteraceae</taxon>
        <taxon>Bradyrhizobium</taxon>
    </lineage>
</organism>
<protein>
    <submittedName>
        <fullName evidence="2">Predicted N-acetyltransferase YhbS</fullName>
    </submittedName>
</protein>
<dbReference type="Proteomes" id="UP000198992">
    <property type="component" value="Unassembled WGS sequence"/>
</dbReference>
<evidence type="ECO:0000313" key="3">
    <source>
        <dbReference type="Proteomes" id="UP000198992"/>
    </source>
</evidence>
<dbReference type="SUPFAM" id="SSF55729">
    <property type="entry name" value="Acyl-CoA N-acyltransferases (Nat)"/>
    <property type="match status" value="1"/>
</dbReference>
<dbReference type="OrthoDB" id="9815099at2"/>
<dbReference type="AlphaFoldDB" id="A0A1H5E883"/>
<feature type="domain" description="N-acetyltransferase" evidence="1">
    <location>
        <begin position="12"/>
        <end position="158"/>
    </location>
</feature>
<dbReference type="PROSITE" id="PS51186">
    <property type="entry name" value="GNAT"/>
    <property type="match status" value="1"/>
</dbReference>
<dbReference type="EMBL" id="FNTH01000001">
    <property type="protein sequence ID" value="SED87244.1"/>
    <property type="molecule type" value="Genomic_DNA"/>
</dbReference>
<dbReference type="GO" id="GO:0016747">
    <property type="term" value="F:acyltransferase activity, transferring groups other than amino-acyl groups"/>
    <property type="evidence" value="ECO:0007669"/>
    <property type="project" value="InterPro"/>
</dbReference>
<evidence type="ECO:0000259" key="1">
    <source>
        <dbReference type="PROSITE" id="PS51186"/>
    </source>
</evidence>
<gene>
    <name evidence="2" type="ORF">SAMN05444164_6110</name>
</gene>
<evidence type="ECO:0000313" key="2">
    <source>
        <dbReference type="EMBL" id="SED87244.1"/>
    </source>
</evidence>
<accession>A0A1H5E883</accession>
<dbReference type="CDD" id="cd04301">
    <property type="entry name" value="NAT_SF"/>
    <property type="match status" value="1"/>
</dbReference>
<sequence>MPLLGSPNSERIAIRQERRSDVAAREALLDAAFGPGRLAKTSERLREGRKPARGLALVARRGGRLVGTLRLWPVVTGTGHACLLLGPLAVAEDARCLGIGAALMRQALLRAYRLGHRAVILVGDAAYYDRFGFSAAQTGAFRMPGPYQRDRLLACELVPGALRGAGGLIAAASRPPSRLSGLVDRISGSQAPLGQPA</sequence>
<dbReference type="Pfam" id="PF00583">
    <property type="entry name" value="Acetyltransf_1"/>
    <property type="match status" value="1"/>
</dbReference>
<dbReference type="InterPro" id="IPR016181">
    <property type="entry name" value="Acyl_CoA_acyltransferase"/>
</dbReference>
<dbReference type="Gene3D" id="3.40.630.30">
    <property type="match status" value="1"/>
</dbReference>
<reference evidence="2 3" key="1">
    <citation type="submission" date="2016-10" db="EMBL/GenBank/DDBJ databases">
        <authorList>
            <person name="de Groot N.N."/>
        </authorList>
    </citation>
    <scope>NUCLEOTIDE SEQUENCE [LARGE SCALE GENOMIC DNA]</scope>
    <source>
        <strain evidence="2 3">MT12</strain>
    </source>
</reference>
<keyword evidence="2" id="KW-0808">Transferase</keyword>
<name>A0A1H5E883_9BRAD</name>